<dbReference type="Gene3D" id="2.40.50.140">
    <property type="entry name" value="Nucleic acid-binding proteins"/>
    <property type="match status" value="1"/>
</dbReference>
<dbReference type="Pfam" id="PF02482">
    <property type="entry name" value="Ribosomal_S30AE"/>
    <property type="match status" value="1"/>
</dbReference>
<dbReference type="InterPro" id="IPR002059">
    <property type="entry name" value="CSP_DNA-bd"/>
</dbReference>
<comment type="caution">
    <text evidence="2">The sequence shown here is derived from an EMBL/GenBank/DDBJ whole genome shotgun (WGS) entry which is preliminary data.</text>
</comment>
<accession>A0A5S3PIY6</accession>
<dbReference type="Proteomes" id="UP000309550">
    <property type="component" value="Unassembled WGS sequence"/>
</dbReference>
<evidence type="ECO:0000313" key="3">
    <source>
        <dbReference type="Proteomes" id="UP000309550"/>
    </source>
</evidence>
<protein>
    <submittedName>
        <fullName evidence="2">HPF/RaiA family ribosome-associated protein</fullName>
    </submittedName>
</protein>
<dbReference type="InterPro" id="IPR036567">
    <property type="entry name" value="RHF-like"/>
</dbReference>
<dbReference type="InterPro" id="IPR003489">
    <property type="entry name" value="RHF/RaiA"/>
</dbReference>
<feature type="domain" description="CSD" evidence="1">
    <location>
        <begin position="117"/>
        <end position="181"/>
    </location>
</feature>
<dbReference type="GO" id="GO:0003676">
    <property type="term" value="F:nucleic acid binding"/>
    <property type="evidence" value="ECO:0007669"/>
    <property type="project" value="InterPro"/>
</dbReference>
<sequence length="183" mass="20523">METQPRIIYRGFDPAPDIEPLIRDRIAKLEQVHDRITSCTVTVDLPKKKGVQGHIYRVSIDIEVPTGKVSVSRKPGDVNAHEDLKVALRDSFASARRQLVGHLRRHDGVHVKTHPEKQQGTVVDVFPRDGFGFAALPSGDEVYFQRDSMVGRDWKDVTVGSTLHFTLMEGEKGPYAVNVSLRD</sequence>
<proteinExistence type="predicted"/>
<organism evidence="2 3">
    <name type="scientific">Sulfitobacter sabulilitoris</name>
    <dbReference type="NCBI Taxonomy" id="2562655"/>
    <lineage>
        <taxon>Bacteria</taxon>
        <taxon>Pseudomonadati</taxon>
        <taxon>Pseudomonadota</taxon>
        <taxon>Alphaproteobacteria</taxon>
        <taxon>Rhodobacterales</taxon>
        <taxon>Roseobacteraceae</taxon>
        <taxon>Sulfitobacter</taxon>
    </lineage>
</organism>
<dbReference type="EMBL" id="VANS01000001">
    <property type="protein sequence ID" value="TMM54349.1"/>
    <property type="molecule type" value="Genomic_DNA"/>
</dbReference>
<dbReference type="OrthoDB" id="9782252at2"/>
<name>A0A5S3PIY6_9RHOB</name>
<keyword evidence="3" id="KW-1185">Reference proteome</keyword>
<dbReference type="Gene3D" id="3.30.160.100">
    <property type="entry name" value="Ribosome hibernation promotion factor-like"/>
    <property type="match status" value="1"/>
</dbReference>
<evidence type="ECO:0000259" key="1">
    <source>
        <dbReference type="PROSITE" id="PS51857"/>
    </source>
</evidence>
<evidence type="ECO:0000313" key="2">
    <source>
        <dbReference type="EMBL" id="TMM54349.1"/>
    </source>
</evidence>
<dbReference type="SUPFAM" id="SSF69754">
    <property type="entry name" value="Ribosome binding protein Y (YfiA homologue)"/>
    <property type="match status" value="1"/>
</dbReference>
<gene>
    <name evidence="2" type="ORF">FDT80_01780</name>
</gene>
<dbReference type="SUPFAM" id="SSF50249">
    <property type="entry name" value="Nucleic acid-binding proteins"/>
    <property type="match status" value="1"/>
</dbReference>
<dbReference type="AlphaFoldDB" id="A0A5S3PIY6"/>
<dbReference type="InterPro" id="IPR012340">
    <property type="entry name" value="NA-bd_OB-fold"/>
</dbReference>
<dbReference type="RefSeq" id="WP_138660521.1">
    <property type="nucleotide sequence ID" value="NZ_VANS01000001.1"/>
</dbReference>
<dbReference type="PROSITE" id="PS51857">
    <property type="entry name" value="CSD_2"/>
    <property type="match status" value="1"/>
</dbReference>
<reference evidence="2 3" key="1">
    <citation type="submission" date="2019-05" db="EMBL/GenBank/DDBJ databases">
        <title>Sulfitobacter sabulilitoris sp. nov., isolated from a marine sand.</title>
        <authorList>
            <person name="Yoon J.-H."/>
        </authorList>
    </citation>
    <scope>NUCLEOTIDE SEQUENCE [LARGE SCALE GENOMIC DNA]</scope>
    <source>
        <strain evidence="2 3">HSMS-29</strain>
    </source>
</reference>